<keyword evidence="3 7" id="KW-0812">Transmembrane</keyword>
<evidence type="ECO:0000313" key="10">
    <source>
        <dbReference type="EMBL" id="CCI43232.1"/>
    </source>
</evidence>
<reference evidence="10 11" key="1">
    <citation type="submission" date="2012-05" db="EMBL/GenBank/DDBJ databases">
        <title>Recombination and specialization in a pathogen metapopulation.</title>
        <authorList>
            <person name="Gardiner A."/>
            <person name="Kemen E."/>
            <person name="Schultz-Larsen T."/>
            <person name="MacLean D."/>
            <person name="Van Oosterhout C."/>
            <person name="Jones J.D.G."/>
        </authorList>
    </citation>
    <scope>NUCLEOTIDE SEQUENCE [LARGE SCALE GENOMIC DNA]</scope>
    <source>
        <strain evidence="10 11">Ac Nc2</strain>
    </source>
</reference>
<dbReference type="Proteomes" id="UP000053237">
    <property type="component" value="Unassembled WGS sequence"/>
</dbReference>
<evidence type="ECO:0000256" key="2">
    <source>
        <dbReference type="ARBA" id="ARBA00007104"/>
    </source>
</evidence>
<evidence type="ECO:0000313" key="11">
    <source>
        <dbReference type="Proteomes" id="UP000053237"/>
    </source>
</evidence>
<evidence type="ECO:0000256" key="1">
    <source>
        <dbReference type="ARBA" id="ARBA00004479"/>
    </source>
</evidence>
<dbReference type="InterPro" id="IPR009038">
    <property type="entry name" value="GOLD_dom"/>
</dbReference>
<evidence type="ECO:0000256" key="6">
    <source>
        <dbReference type="ARBA" id="ARBA00023136"/>
    </source>
</evidence>
<sequence length="201" mass="22942">MCTGGYPLQFSSSSVVQDHKCFLLSVPEQTYFRAEYESPDTSDILQSVLTIYSQTSEQDSKRMKEEIMNRQGSVPYTATTAGSHWICISVISTKGAEPVGAKMRITLRLEMGNSQQEYQNLAKKSHMDDLQLEILKLKDRVMGILRNVDYDQDKLLQFDQAVGSTSTNIMYISIVQITFLAMVSIFQARYLKNFFYKKKLV</sequence>
<name>A0A024GA72_9STRA</name>
<gene>
    <name evidence="10" type="ORF">BN9_040160</name>
</gene>
<dbReference type="SMART" id="SM01190">
    <property type="entry name" value="EMP24_GP25L"/>
    <property type="match status" value="1"/>
</dbReference>
<organism evidence="10 11">
    <name type="scientific">Albugo candida</name>
    <dbReference type="NCBI Taxonomy" id="65357"/>
    <lineage>
        <taxon>Eukaryota</taxon>
        <taxon>Sar</taxon>
        <taxon>Stramenopiles</taxon>
        <taxon>Oomycota</taxon>
        <taxon>Peronosporomycetes</taxon>
        <taxon>Albuginales</taxon>
        <taxon>Albuginaceae</taxon>
        <taxon>Albugo</taxon>
    </lineage>
</organism>
<dbReference type="Pfam" id="PF01105">
    <property type="entry name" value="EMP24_GP25L"/>
    <property type="match status" value="1"/>
</dbReference>
<accession>A0A024GA72</accession>
<feature type="transmembrane region" description="Helical" evidence="8">
    <location>
        <begin position="169"/>
        <end position="191"/>
    </location>
</feature>
<evidence type="ECO:0000259" key="9">
    <source>
        <dbReference type="PROSITE" id="PS50866"/>
    </source>
</evidence>
<dbReference type="InterPro" id="IPR015720">
    <property type="entry name" value="Emp24-like"/>
</dbReference>
<feature type="domain" description="GOLD" evidence="9">
    <location>
        <begin position="19"/>
        <end position="111"/>
    </location>
</feature>
<comment type="similarity">
    <text evidence="2 7">Belongs to the EMP24/GP25L family.</text>
</comment>
<keyword evidence="5 8" id="KW-1133">Transmembrane helix</keyword>
<dbReference type="STRING" id="65357.A0A024GA72"/>
<dbReference type="EMBL" id="CAIX01000046">
    <property type="protein sequence ID" value="CCI43232.1"/>
    <property type="molecule type" value="Genomic_DNA"/>
</dbReference>
<dbReference type="FunCoup" id="A0A024GA72">
    <property type="interactions" value="196"/>
</dbReference>
<comment type="caution">
    <text evidence="10">The sequence shown here is derived from an EMBL/GenBank/DDBJ whole genome shotgun (WGS) entry which is preliminary data.</text>
</comment>
<evidence type="ECO:0000256" key="4">
    <source>
        <dbReference type="ARBA" id="ARBA00022729"/>
    </source>
</evidence>
<dbReference type="GO" id="GO:0016020">
    <property type="term" value="C:membrane"/>
    <property type="evidence" value="ECO:0007669"/>
    <property type="project" value="UniProtKB-SubCell"/>
</dbReference>
<dbReference type="PROSITE" id="PS50866">
    <property type="entry name" value="GOLD"/>
    <property type="match status" value="1"/>
</dbReference>
<evidence type="ECO:0000256" key="3">
    <source>
        <dbReference type="ARBA" id="ARBA00022692"/>
    </source>
</evidence>
<keyword evidence="11" id="KW-1185">Reference proteome</keyword>
<proteinExistence type="inferred from homology"/>
<dbReference type="OrthoDB" id="3427at2759"/>
<evidence type="ECO:0000256" key="5">
    <source>
        <dbReference type="ARBA" id="ARBA00022989"/>
    </source>
</evidence>
<evidence type="ECO:0000256" key="7">
    <source>
        <dbReference type="RuleBase" id="RU003827"/>
    </source>
</evidence>
<dbReference type="InParanoid" id="A0A024GA72"/>
<keyword evidence="6 8" id="KW-0472">Membrane</keyword>
<keyword evidence="4" id="KW-0732">Signal</keyword>
<dbReference type="PANTHER" id="PTHR22811">
    <property type="entry name" value="TRANSMEMBRANE EMP24 DOMAIN-CONTAINING PROTEIN"/>
    <property type="match status" value="1"/>
</dbReference>
<dbReference type="AlphaFoldDB" id="A0A024GA72"/>
<evidence type="ECO:0000256" key="8">
    <source>
        <dbReference type="SAM" id="Phobius"/>
    </source>
</evidence>
<comment type="subcellular location">
    <subcellularLocation>
        <location evidence="1 7">Membrane</location>
        <topology evidence="1 7">Single-pass type I membrane protein</topology>
    </subcellularLocation>
</comment>
<protein>
    <recommendedName>
        <fullName evidence="9">GOLD domain-containing protein</fullName>
    </recommendedName>
</protein>